<evidence type="ECO:0000256" key="6">
    <source>
        <dbReference type="ARBA" id="ARBA00005412"/>
    </source>
</evidence>
<dbReference type="GO" id="GO:0004765">
    <property type="term" value="F:shikimate kinase activity"/>
    <property type="evidence" value="ECO:0007669"/>
    <property type="project" value="UniProtKB-UniRule"/>
</dbReference>
<dbReference type="Proteomes" id="UP000273982">
    <property type="component" value="Chromosome"/>
</dbReference>
<comment type="catalytic activity">
    <reaction evidence="19 20">
        <text>shikimate + ATP = 3-phosphoshikimate + ADP + H(+)</text>
        <dbReference type="Rhea" id="RHEA:13121"/>
        <dbReference type="ChEBI" id="CHEBI:15378"/>
        <dbReference type="ChEBI" id="CHEBI:30616"/>
        <dbReference type="ChEBI" id="CHEBI:36208"/>
        <dbReference type="ChEBI" id="CHEBI:145989"/>
        <dbReference type="ChEBI" id="CHEBI:456216"/>
        <dbReference type="EC" id="2.7.1.71"/>
    </reaction>
</comment>
<proteinExistence type="inferred from homology"/>
<sequence>MTRPQHSGVVLPAPQAPSDERALAVRAALNGRVIVLVGMMGSGKSAIGQRLAVRLGLPFVDADAEIVAAAAGMSIPEIFAKYGERYFRDGERRVIMRLLNGGPVVLATGGGAFLDPRTRDRIDERGVSVWLDADLKTLLKRVRRKNDRPLLQTEDPEETLRQLLEARRPLYELADLRVESREVPQDAMVDDTLAVLAAGLPILEDLRQRAQSKGFAKAMTHLYPARTEGDARRQEVVRVALGGRSYDIIIGDGLLQRAGDYIAEIAPGAACAIITDENVARLHLPTVEQSLKDARLRATTIIVPPGEASKSLSVYGRVCDDVLTARIERRDLIVALGGGVVGDLAGFVAASVRRGSRFVQIPTTLLSQVDSSVGGKTGINSRHGKNLIGAFHQPSLVLADVDTLRTLPLREFRAGYAEVVKYGLIGDARFFDWLDADSEAVFHSQAEQICAVAVSCETKATIVARDETEQGERALLNFGHTFGHAFERLTDYNSARLVHGEGVAIGMACAARFSVRRGLCPEAAAERVERHLKGVGLPTKIHDIPDWRDDAQAILDAMYQDKKVERGALTFILLRGIGQAFIAKSVDANEVLGFLKDELKRT</sequence>
<dbReference type="InterPro" id="IPR016037">
    <property type="entry name" value="DHQ_synth_AroB"/>
</dbReference>
<dbReference type="PROSITE" id="PS01128">
    <property type="entry name" value="SHIKIMATE_KINASE"/>
    <property type="match status" value="1"/>
</dbReference>
<evidence type="ECO:0000256" key="10">
    <source>
        <dbReference type="ARBA" id="ARBA00022723"/>
    </source>
</evidence>
<gene>
    <name evidence="20" type="primary">aroK</name>
    <name evidence="21" type="synonym">aroB</name>
    <name evidence="24" type="ORF">EHO51_15595</name>
</gene>
<dbReference type="InterPro" id="IPR031322">
    <property type="entry name" value="Shikimate/glucono_kinase"/>
</dbReference>
<evidence type="ECO:0000256" key="4">
    <source>
        <dbReference type="ARBA" id="ARBA00004661"/>
    </source>
</evidence>
<dbReference type="HAMAP" id="MF_00109">
    <property type="entry name" value="Shikimate_kinase"/>
    <property type="match status" value="1"/>
</dbReference>
<dbReference type="CDD" id="cd00464">
    <property type="entry name" value="SK"/>
    <property type="match status" value="1"/>
</dbReference>
<feature type="binding site" evidence="20">
    <location>
        <position position="88"/>
    </location>
    <ligand>
        <name>substrate</name>
    </ligand>
</feature>
<dbReference type="Pfam" id="PF24621">
    <property type="entry name" value="DHQS_C"/>
    <property type="match status" value="1"/>
</dbReference>
<comment type="cofactor">
    <cofactor evidence="21">
        <name>Co(2+)</name>
        <dbReference type="ChEBI" id="CHEBI:48828"/>
    </cofactor>
    <cofactor evidence="21">
        <name>Zn(2+)</name>
        <dbReference type="ChEBI" id="CHEBI:29105"/>
    </cofactor>
    <text evidence="21">Binds 1 divalent metal cation per subunit. Can use either Co(2+) or Zn(2+).</text>
</comment>
<feature type="binding site" evidence="21">
    <location>
        <position position="480"/>
    </location>
    <ligand>
        <name>Zn(2+)</name>
        <dbReference type="ChEBI" id="CHEBI:29105"/>
    </ligand>
</feature>
<evidence type="ECO:0000256" key="16">
    <source>
        <dbReference type="ARBA" id="ARBA00023239"/>
    </source>
</evidence>
<keyword evidence="11 21" id="KW-0547">Nucleotide-binding</keyword>
<dbReference type="EC" id="4.2.3.4" evidence="21"/>
<evidence type="ECO:0000256" key="20">
    <source>
        <dbReference type="HAMAP-Rule" id="MF_00109"/>
    </source>
</evidence>
<dbReference type="InterPro" id="IPR000623">
    <property type="entry name" value="Shikimate_kinase/TSH1"/>
</dbReference>
<comment type="catalytic activity">
    <reaction evidence="1 21">
        <text>7-phospho-2-dehydro-3-deoxy-D-arabino-heptonate = 3-dehydroquinate + phosphate</text>
        <dbReference type="Rhea" id="RHEA:21968"/>
        <dbReference type="ChEBI" id="CHEBI:32364"/>
        <dbReference type="ChEBI" id="CHEBI:43474"/>
        <dbReference type="ChEBI" id="CHEBI:58394"/>
        <dbReference type="EC" id="4.2.3.4"/>
    </reaction>
</comment>
<comment type="pathway">
    <text evidence="5 20">Metabolic intermediate biosynthesis; chorismate biosynthesis; chorismate from D-erythrose 4-phosphate and phosphoenolpyruvate: step 5/7.</text>
</comment>
<dbReference type="GO" id="GO:0003856">
    <property type="term" value="F:3-dehydroquinate synthase activity"/>
    <property type="evidence" value="ECO:0007669"/>
    <property type="project" value="UniProtKB-UniRule"/>
</dbReference>
<dbReference type="Gene3D" id="3.40.50.300">
    <property type="entry name" value="P-loop containing nucleotide triphosphate hydrolases"/>
    <property type="match status" value="1"/>
</dbReference>
<evidence type="ECO:0000256" key="11">
    <source>
        <dbReference type="ARBA" id="ARBA00022741"/>
    </source>
</evidence>
<feature type="binding site" evidence="21">
    <location>
        <position position="499"/>
    </location>
    <ligand>
        <name>Zn(2+)</name>
        <dbReference type="ChEBI" id="CHEBI:29105"/>
    </ligand>
</feature>
<evidence type="ECO:0000256" key="21">
    <source>
        <dbReference type="HAMAP-Rule" id="MF_00110"/>
    </source>
</evidence>
<feature type="binding site" evidence="21">
    <location>
        <position position="376"/>
    </location>
    <ligand>
        <name>NAD(+)</name>
        <dbReference type="ChEBI" id="CHEBI:57540"/>
    </ligand>
</feature>
<feature type="binding site" evidence="20">
    <location>
        <position position="167"/>
    </location>
    <ligand>
        <name>substrate</name>
    </ligand>
</feature>
<dbReference type="InterPro" id="IPR030960">
    <property type="entry name" value="DHQS/DOIS_N"/>
</dbReference>
<keyword evidence="13 20" id="KW-0067">ATP-binding</keyword>
<dbReference type="InterPro" id="IPR056179">
    <property type="entry name" value="DHQS_C"/>
</dbReference>
<dbReference type="Pfam" id="PF01761">
    <property type="entry name" value="DHQ_synthase"/>
    <property type="match status" value="1"/>
</dbReference>
<dbReference type="PRINTS" id="PR01100">
    <property type="entry name" value="SHIKIMTKNASE"/>
</dbReference>
<protein>
    <recommendedName>
        <fullName evidence="20 21">Multifunctional fusion protein</fullName>
    </recommendedName>
    <domain>
        <recommendedName>
            <fullName evidence="20">Shikimate kinase</fullName>
            <shortName evidence="20">SK</shortName>
            <ecNumber evidence="20">2.7.1.71</ecNumber>
        </recommendedName>
    </domain>
    <domain>
        <recommendedName>
            <fullName evidence="21">3-dehydroquinate synthase</fullName>
            <shortName evidence="21">DHQS</shortName>
            <ecNumber evidence="21">4.2.3.4</ecNumber>
        </recommendedName>
    </domain>
</protein>
<comment type="similarity">
    <text evidence="6 21">Belongs to the sugar phosphate cyclases superfamily. Dehydroquinate synthase family.</text>
</comment>
<dbReference type="PANTHER" id="PTHR43622">
    <property type="entry name" value="3-DEHYDROQUINATE SYNTHASE"/>
    <property type="match status" value="1"/>
</dbReference>
<dbReference type="Gene3D" id="1.20.1090.10">
    <property type="entry name" value="Dehydroquinate synthase-like - alpha domain"/>
    <property type="match status" value="1"/>
</dbReference>
<keyword evidence="16 21" id="KW-0456">Lyase</keyword>
<evidence type="ECO:0000256" key="2">
    <source>
        <dbReference type="ARBA" id="ARBA00001911"/>
    </source>
</evidence>
<evidence type="ECO:0000259" key="22">
    <source>
        <dbReference type="Pfam" id="PF01761"/>
    </source>
</evidence>
<dbReference type="InterPro" id="IPR027417">
    <property type="entry name" value="P-loop_NTPase"/>
</dbReference>
<dbReference type="UniPathway" id="UPA00053">
    <property type="reaction ID" value="UER00085"/>
</dbReference>
<evidence type="ECO:0000256" key="9">
    <source>
        <dbReference type="ARBA" id="ARBA00022679"/>
    </source>
</evidence>
<dbReference type="SUPFAM" id="SSF52540">
    <property type="entry name" value="P-loop containing nucleoside triphosphate hydrolases"/>
    <property type="match status" value="1"/>
</dbReference>
<dbReference type="SUPFAM" id="SSF56796">
    <property type="entry name" value="Dehydroquinate synthase-like"/>
    <property type="match status" value="1"/>
</dbReference>
<keyword evidence="12 20" id="KW-0418">Kinase</keyword>
<evidence type="ECO:0000256" key="12">
    <source>
        <dbReference type="ARBA" id="ARBA00022777"/>
    </source>
</evidence>
<comment type="function">
    <text evidence="3 21">Catalyzes the conversion of 3-deoxy-D-arabino-heptulosonate 7-phosphate (DAHP) to dehydroquinate (DHQ).</text>
</comment>
<feature type="binding site" evidence="20">
    <location>
        <position position="110"/>
    </location>
    <ligand>
        <name>substrate</name>
    </ligand>
</feature>
<dbReference type="GO" id="GO:0005737">
    <property type="term" value="C:cytoplasm"/>
    <property type="evidence" value="ECO:0007669"/>
    <property type="project" value="UniProtKB-SubCell"/>
</dbReference>
<dbReference type="PANTHER" id="PTHR43622:SF7">
    <property type="entry name" value="3-DEHYDROQUINATE SYNTHASE, CHLOROPLASTIC"/>
    <property type="match status" value="1"/>
</dbReference>
<evidence type="ECO:0000256" key="8">
    <source>
        <dbReference type="ARBA" id="ARBA00022605"/>
    </source>
</evidence>
<evidence type="ECO:0000256" key="18">
    <source>
        <dbReference type="ARBA" id="ARBA00023285"/>
    </source>
</evidence>
<evidence type="ECO:0000256" key="5">
    <source>
        <dbReference type="ARBA" id="ARBA00004842"/>
    </source>
</evidence>
<feature type="binding site" evidence="20">
    <location>
        <begin position="41"/>
        <end position="46"/>
    </location>
    <ligand>
        <name>ATP</name>
        <dbReference type="ChEBI" id="CHEBI:30616"/>
    </ligand>
</feature>
<keyword evidence="15 21" id="KW-0057">Aromatic amino acid biosynthesis</keyword>
<organism evidence="24 25">
    <name type="scientific">Methylocystis rosea</name>
    <dbReference type="NCBI Taxonomy" id="173366"/>
    <lineage>
        <taxon>Bacteria</taxon>
        <taxon>Pseudomonadati</taxon>
        <taxon>Pseudomonadota</taxon>
        <taxon>Alphaproteobacteria</taxon>
        <taxon>Hyphomicrobiales</taxon>
        <taxon>Methylocystaceae</taxon>
        <taxon>Methylocystis</taxon>
    </lineage>
</organism>
<reference evidence="24 25" key="1">
    <citation type="submission" date="2018-11" db="EMBL/GenBank/DDBJ databases">
        <title>Genome squencing of methanotrophic bacteria isolated from alkaline groundwater in Korea.</title>
        <authorList>
            <person name="Nguyen L.N."/>
        </authorList>
    </citation>
    <scope>NUCLEOTIDE SEQUENCE [LARGE SCALE GENOMIC DNA]</scope>
    <source>
        <strain evidence="24 25">GW6</strain>
    </source>
</reference>
<feature type="binding site" evidence="21">
    <location>
        <begin position="339"/>
        <end position="343"/>
    </location>
    <ligand>
        <name>NAD(+)</name>
        <dbReference type="ChEBI" id="CHEBI:57540"/>
    </ligand>
</feature>
<comment type="similarity">
    <text evidence="20">Belongs to the shikimate kinase family.</text>
</comment>
<comment type="subunit">
    <text evidence="20">Monomer.</text>
</comment>
<dbReference type="InterPro" id="IPR050071">
    <property type="entry name" value="Dehydroquinate_synthase"/>
</dbReference>
<evidence type="ECO:0000259" key="23">
    <source>
        <dbReference type="Pfam" id="PF24621"/>
    </source>
</evidence>
<dbReference type="GO" id="GO:0000287">
    <property type="term" value="F:magnesium ion binding"/>
    <property type="evidence" value="ECO:0007669"/>
    <property type="project" value="UniProtKB-UniRule"/>
</dbReference>
<evidence type="ECO:0000256" key="3">
    <source>
        <dbReference type="ARBA" id="ARBA00003485"/>
    </source>
</evidence>
<feature type="binding site" evidence="20">
    <location>
        <position position="63"/>
    </location>
    <ligand>
        <name>substrate</name>
    </ligand>
</feature>
<evidence type="ECO:0000256" key="19">
    <source>
        <dbReference type="ARBA" id="ARBA00048567"/>
    </source>
</evidence>
<feature type="binding site" evidence="21">
    <location>
        <begin position="363"/>
        <end position="364"/>
    </location>
    <ligand>
        <name>NAD(+)</name>
        <dbReference type="ChEBI" id="CHEBI:57540"/>
    </ligand>
</feature>
<evidence type="ECO:0000313" key="24">
    <source>
        <dbReference type="EMBL" id="AZG78045.1"/>
    </source>
</evidence>
<dbReference type="RefSeq" id="WP_124739652.1">
    <property type="nucleotide sequence ID" value="NZ_CP034086.1"/>
</dbReference>
<evidence type="ECO:0000256" key="1">
    <source>
        <dbReference type="ARBA" id="ARBA00001393"/>
    </source>
</evidence>
<keyword evidence="17" id="KW-0511">Multifunctional enzyme</keyword>
<dbReference type="InterPro" id="IPR023000">
    <property type="entry name" value="Shikimate_kinase_CS"/>
</dbReference>
<name>A0A3G8M9W9_9HYPH</name>
<feature type="binding site" evidence="21">
    <location>
        <begin position="403"/>
        <end position="406"/>
    </location>
    <ligand>
        <name>NAD(+)</name>
        <dbReference type="ChEBI" id="CHEBI:57540"/>
    </ligand>
</feature>
<comment type="cofactor">
    <cofactor evidence="2 21">
        <name>NAD(+)</name>
        <dbReference type="ChEBI" id="CHEBI:57540"/>
    </cofactor>
</comment>
<dbReference type="EC" id="2.7.1.71" evidence="20"/>
<feature type="binding site" evidence="20">
    <location>
        <position position="148"/>
    </location>
    <ligand>
        <name>ATP</name>
        <dbReference type="ChEBI" id="CHEBI:30616"/>
    </ligand>
</feature>
<dbReference type="GO" id="GO:0009073">
    <property type="term" value="P:aromatic amino acid family biosynthetic process"/>
    <property type="evidence" value="ECO:0007669"/>
    <property type="project" value="UniProtKB-KW"/>
</dbReference>
<dbReference type="Pfam" id="PF01202">
    <property type="entry name" value="SKI"/>
    <property type="match status" value="1"/>
</dbReference>
<dbReference type="EMBL" id="CP034086">
    <property type="protein sequence ID" value="AZG78045.1"/>
    <property type="molecule type" value="Genomic_DNA"/>
</dbReference>
<dbReference type="KEGG" id="mros:EHO51_15595"/>
<dbReference type="NCBIfam" id="TIGR01357">
    <property type="entry name" value="aroB"/>
    <property type="match status" value="1"/>
</dbReference>
<accession>A0A3G8M9W9</accession>
<keyword evidence="14 21" id="KW-0520">NAD</keyword>
<dbReference type="NCBIfam" id="NF010552">
    <property type="entry name" value="PRK13946.1"/>
    <property type="match status" value="1"/>
</dbReference>
<comment type="pathway">
    <text evidence="4 21">Metabolic intermediate biosynthesis; chorismate biosynthesis; chorismate from D-erythrose 4-phosphate and phosphoenolpyruvate: step 2/7.</text>
</comment>
<comment type="subcellular location">
    <subcellularLocation>
        <location evidence="21">Cytoplasm</location>
    </subcellularLocation>
</comment>
<dbReference type="HAMAP" id="MF_00110">
    <property type="entry name" value="DHQ_synthase"/>
    <property type="match status" value="1"/>
</dbReference>
<dbReference type="FunFam" id="3.40.50.1970:FF:000001">
    <property type="entry name" value="3-dehydroquinate synthase"/>
    <property type="match status" value="1"/>
</dbReference>
<dbReference type="GO" id="GO:0009423">
    <property type="term" value="P:chorismate biosynthetic process"/>
    <property type="evidence" value="ECO:0007669"/>
    <property type="project" value="UniProtKB-UniRule"/>
</dbReference>
<feature type="binding site" evidence="21">
    <location>
        <position position="385"/>
    </location>
    <ligand>
        <name>NAD(+)</name>
        <dbReference type="ChEBI" id="CHEBI:57540"/>
    </ligand>
</feature>
<dbReference type="CDD" id="cd08195">
    <property type="entry name" value="DHQS"/>
    <property type="match status" value="1"/>
</dbReference>
<keyword evidence="8 21" id="KW-0028">Amino-acid biosynthesis</keyword>
<keyword evidence="10 21" id="KW-0479">Metal-binding</keyword>
<dbReference type="AlphaFoldDB" id="A0A3G8M9W9"/>
<keyword evidence="9 20" id="KW-0808">Transferase</keyword>
<dbReference type="GO" id="GO:0008652">
    <property type="term" value="P:amino acid biosynthetic process"/>
    <property type="evidence" value="ECO:0007669"/>
    <property type="project" value="UniProtKB-KW"/>
</dbReference>
<dbReference type="Gene3D" id="3.40.50.1970">
    <property type="match status" value="1"/>
</dbReference>
<feature type="domain" description="3-dehydroquinate synthase N-terminal" evidence="22">
    <location>
        <begin position="301"/>
        <end position="413"/>
    </location>
</feature>
<dbReference type="GO" id="GO:0005524">
    <property type="term" value="F:ATP binding"/>
    <property type="evidence" value="ECO:0007669"/>
    <property type="project" value="UniProtKB-UniRule"/>
</dbReference>
<evidence type="ECO:0000256" key="7">
    <source>
        <dbReference type="ARBA" id="ARBA00022490"/>
    </source>
</evidence>
<evidence type="ECO:0000256" key="14">
    <source>
        <dbReference type="ARBA" id="ARBA00023027"/>
    </source>
</evidence>
<comment type="caution">
    <text evidence="21">Lacks conserved residue(s) required for the propagation of feature annotation.</text>
</comment>
<keyword evidence="20" id="KW-0460">Magnesium</keyword>
<feature type="domain" description="3-dehydroquinate synthase C-terminal" evidence="23">
    <location>
        <begin position="415"/>
        <end position="564"/>
    </location>
</feature>
<feature type="binding site" evidence="20">
    <location>
        <position position="45"/>
    </location>
    <ligand>
        <name>Mg(2+)</name>
        <dbReference type="ChEBI" id="CHEBI:18420"/>
    </ligand>
</feature>
<evidence type="ECO:0000256" key="17">
    <source>
        <dbReference type="ARBA" id="ARBA00023268"/>
    </source>
</evidence>
<keyword evidence="7 21" id="KW-0963">Cytoplasm</keyword>
<comment type="function">
    <text evidence="20">Catalyzes the specific phosphorylation of the 3-hydroxyl group of shikimic acid using ATP as a cosubstrate.</text>
</comment>
<keyword evidence="21" id="KW-0862">Zinc</keyword>
<feature type="binding site" evidence="21">
    <location>
        <position position="418"/>
    </location>
    <ligand>
        <name>Zn(2+)</name>
        <dbReference type="ChEBI" id="CHEBI:29105"/>
    </ligand>
</feature>
<evidence type="ECO:0000256" key="13">
    <source>
        <dbReference type="ARBA" id="ARBA00022840"/>
    </source>
</evidence>
<evidence type="ECO:0000313" key="25">
    <source>
        <dbReference type="Proteomes" id="UP000273982"/>
    </source>
</evidence>
<keyword evidence="18 21" id="KW-0170">Cobalt</keyword>
<comment type="cofactor">
    <cofactor evidence="20">
        <name>Mg(2+)</name>
        <dbReference type="ChEBI" id="CHEBI:18420"/>
    </cofactor>
    <text evidence="20">Binds 1 Mg(2+) ion per subunit.</text>
</comment>
<evidence type="ECO:0000256" key="15">
    <source>
        <dbReference type="ARBA" id="ARBA00023141"/>
    </source>
</evidence>